<dbReference type="KEGG" id="tum:CBW65_16830"/>
<name>A0A1Y0IRH9_9BACL</name>
<dbReference type="OrthoDB" id="2382123at2"/>
<evidence type="ECO:0000313" key="2">
    <source>
        <dbReference type="Proteomes" id="UP000195437"/>
    </source>
</evidence>
<reference evidence="2" key="1">
    <citation type="submission" date="2017-05" db="EMBL/GenBank/DDBJ databases">
        <authorList>
            <person name="Sung H."/>
        </authorList>
    </citation>
    <scope>NUCLEOTIDE SEQUENCE [LARGE SCALE GENOMIC DNA]</scope>
    <source>
        <strain evidence="2">AR23208</strain>
    </source>
</reference>
<accession>A0A1Y0IRH9</accession>
<gene>
    <name evidence="1" type="ORF">CBW65_16830</name>
</gene>
<proteinExistence type="predicted"/>
<keyword evidence="2" id="KW-1185">Reference proteome</keyword>
<sequence length="71" mass="8454">MISVQLYHDQYAKMSHDKSLHHFFPKNSAVMECKMTESEFDEFLKENDMITIRHHLKTYQDGQVCGEFDVL</sequence>
<dbReference type="Proteomes" id="UP000195437">
    <property type="component" value="Chromosome"/>
</dbReference>
<evidence type="ECO:0000313" key="1">
    <source>
        <dbReference type="EMBL" id="ARU62436.1"/>
    </source>
</evidence>
<protein>
    <submittedName>
        <fullName evidence="1">Uncharacterized protein</fullName>
    </submittedName>
</protein>
<dbReference type="AlphaFoldDB" id="A0A1Y0IRH9"/>
<organism evidence="1 2">
    <name type="scientific">Tumebacillus avium</name>
    <dbReference type="NCBI Taxonomy" id="1903704"/>
    <lineage>
        <taxon>Bacteria</taxon>
        <taxon>Bacillati</taxon>
        <taxon>Bacillota</taxon>
        <taxon>Bacilli</taxon>
        <taxon>Bacillales</taxon>
        <taxon>Alicyclobacillaceae</taxon>
        <taxon>Tumebacillus</taxon>
    </lineage>
</organism>
<dbReference type="EMBL" id="CP021434">
    <property type="protein sequence ID" value="ARU62436.1"/>
    <property type="molecule type" value="Genomic_DNA"/>
</dbReference>
<dbReference type="RefSeq" id="WP_087457795.1">
    <property type="nucleotide sequence ID" value="NZ_CP021434.1"/>
</dbReference>